<keyword evidence="2" id="KW-1185">Reference proteome</keyword>
<proteinExistence type="predicted"/>
<reference evidence="1" key="1">
    <citation type="submission" date="2019-08" db="EMBL/GenBank/DDBJ databases">
        <title>The improved chromosome-level genome for the pearl oyster Pinctada fucata martensii using PacBio sequencing and Hi-C.</title>
        <authorList>
            <person name="Zheng Z."/>
        </authorList>
    </citation>
    <scope>NUCLEOTIDE SEQUENCE</scope>
    <source>
        <strain evidence="1">ZZ-2019</strain>
        <tissue evidence="1">Adductor muscle</tissue>
    </source>
</reference>
<dbReference type="EMBL" id="VSWD01000005">
    <property type="protein sequence ID" value="KAK3101199.1"/>
    <property type="molecule type" value="Genomic_DNA"/>
</dbReference>
<dbReference type="PANTHER" id="PTHR40472">
    <property type="entry name" value="RICIN B-TYPE LECTIN DOMAIN-CONTAINING PROTEIN"/>
    <property type="match status" value="1"/>
</dbReference>
<dbReference type="InterPro" id="IPR039051">
    <property type="entry name" value="SE-CTX-like"/>
</dbReference>
<dbReference type="PANTHER" id="PTHR40472:SF6">
    <property type="entry name" value="RICIN B-TYPE LECTIN DOMAIN-CONTAINING PROTEIN"/>
    <property type="match status" value="1"/>
</dbReference>
<organism evidence="1 2">
    <name type="scientific">Pinctada imbricata</name>
    <name type="common">Atlantic pearl-oyster</name>
    <name type="synonym">Pinctada martensii</name>
    <dbReference type="NCBI Taxonomy" id="66713"/>
    <lineage>
        <taxon>Eukaryota</taxon>
        <taxon>Metazoa</taxon>
        <taxon>Spiralia</taxon>
        <taxon>Lophotrochozoa</taxon>
        <taxon>Mollusca</taxon>
        <taxon>Bivalvia</taxon>
        <taxon>Autobranchia</taxon>
        <taxon>Pteriomorphia</taxon>
        <taxon>Pterioida</taxon>
        <taxon>Pterioidea</taxon>
        <taxon>Pteriidae</taxon>
        <taxon>Pinctada</taxon>
    </lineage>
</organism>
<evidence type="ECO:0000313" key="2">
    <source>
        <dbReference type="Proteomes" id="UP001186944"/>
    </source>
</evidence>
<evidence type="ECO:0000313" key="1">
    <source>
        <dbReference type="EMBL" id="KAK3101199.1"/>
    </source>
</evidence>
<protein>
    <submittedName>
        <fullName evidence="1">Uncharacterized protein</fullName>
    </submittedName>
</protein>
<name>A0AA88YLG6_PINIB</name>
<accession>A0AA88YLG6</accession>
<gene>
    <name evidence="1" type="ORF">FSP39_001690</name>
</gene>
<dbReference type="Proteomes" id="UP001186944">
    <property type="component" value="Unassembled WGS sequence"/>
</dbReference>
<dbReference type="AlphaFoldDB" id="A0AA88YLG6"/>
<comment type="caution">
    <text evidence="1">The sequence shown here is derived from an EMBL/GenBank/DDBJ whole genome shotgun (WGS) entry which is preliminary data.</text>
</comment>
<sequence length="487" mass="55977">MKGDIQHYLRYVTLRHVTYVTYFTLQAFKIGDLPHDSIEAPTAKHRNRSKKEHTDNSILNYDVLYMHCRYKMQFATLLISLSLLLLWQTSGVKCDDSKTLTAGMSSILKAMSGSKLSESFKTISNVATKLGPVLGALGPTIGLVTSFLPKGPSPEMKLMKKEFAKIDKNFDKAFRQFDSVKNLLSKSTMKTQYSGYETHILHLSVMLQKATEASSMEKKEEFEYYKNKFLEEYNNHYNEAASALLRGMTVRGHTLENIPLVIRKASNDNRLEVQTFMKRIFNLIMQGVKAEFAYLVFQNKTTQYDILKDDWSKKLTTLLKHMASVDTSIKNSWFKSLDSDINKMLSDGKGKTHSVFADDLYAFLKKKYDWRDWFVVVYDGITGGDKHYVYICGGKIKFRKNDGKRNLILSSVLSTQKKPDKENLKKLLTGRSKQKNAEKMFKYKLPNGFKSVCSKGAIKKDAHPQFRGREDRFVLQSNKKYELFAFS</sequence>